<evidence type="ECO:0000313" key="2">
    <source>
        <dbReference type="EMBL" id="VDR38905.1"/>
    </source>
</evidence>
<sequence>MSRMRQGPVNIPFRPNARAIAFRDMTFLLIVTGVLLLMRLVNELYYRRSEGLPIESA</sequence>
<keyword evidence="1" id="KW-0472">Membrane</keyword>
<evidence type="ECO:0000313" key="3">
    <source>
        <dbReference type="Proteomes" id="UP000271626"/>
    </source>
</evidence>
<dbReference type="EMBL" id="LR131273">
    <property type="protein sequence ID" value="VDR38905.1"/>
    <property type="molecule type" value="Genomic_DNA"/>
</dbReference>
<reference evidence="2 3" key="1">
    <citation type="submission" date="2018-12" db="EMBL/GenBank/DDBJ databases">
        <authorList>
            <consortium name="Pathogen Informatics"/>
        </authorList>
    </citation>
    <scope>NUCLEOTIDE SEQUENCE [LARGE SCALE GENOMIC DNA]</scope>
    <source>
        <strain evidence="2 3">NCTC10741</strain>
    </source>
</reference>
<protein>
    <submittedName>
        <fullName evidence="2">Uncharacterized protein</fullName>
    </submittedName>
</protein>
<keyword evidence="1" id="KW-1133">Transmembrane helix</keyword>
<dbReference type="AlphaFoldDB" id="A0A3P8L273"/>
<gene>
    <name evidence="2" type="ORF">NCTC10741_02038</name>
</gene>
<keyword evidence="1" id="KW-0812">Transmembrane</keyword>
<proteinExistence type="predicted"/>
<name>A0A3P8L273_TSUPA</name>
<evidence type="ECO:0000256" key="1">
    <source>
        <dbReference type="SAM" id="Phobius"/>
    </source>
</evidence>
<dbReference type="Proteomes" id="UP000271626">
    <property type="component" value="Chromosome"/>
</dbReference>
<accession>A0A3P8L273</accession>
<feature type="transmembrane region" description="Helical" evidence="1">
    <location>
        <begin position="21"/>
        <end position="41"/>
    </location>
</feature>
<organism evidence="2 3">
    <name type="scientific">Tsukamurella paurometabola</name>
    <name type="common">Corynebacterium paurometabolum</name>
    <dbReference type="NCBI Taxonomy" id="2061"/>
    <lineage>
        <taxon>Bacteria</taxon>
        <taxon>Bacillati</taxon>
        <taxon>Actinomycetota</taxon>
        <taxon>Actinomycetes</taxon>
        <taxon>Mycobacteriales</taxon>
        <taxon>Tsukamurellaceae</taxon>
        <taxon>Tsukamurella</taxon>
    </lineage>
</organism>